<comment type="pathway">
    <text evidence="2 11">Cofactor biosynthesis; (R)-pantothenate biosynthesis; (R)-pantoate from 3-methyl-2-oxobutanoate: step 2/2.</text>
</comment>
<dbReference type="InterPro" id="IPR013328">
    <property type="entry name" value="6PGD_dom2"/>
</dbReference>
<dbReference type="EC" id="1.1.1.169" evidence="4 11"/>
<feature type="domain" description="Ketopantoate reductase C-terminal" evidence="13">
    <location>
        <begin position="173"/>
        <end position="290"/>
    </location>
</feature>
<dbReference type="NCBIfam" id="NF005093">
    <property type="entry name" value="PRK06522.2-4"/>
    <property type="match status" value="1"/>
</dbReference>
<dbReference type="InterPro" id="IPR036291">
    <property type="entry name" value="NAD(P)-bd_dom_sf"/>
</dbReference>
<reference evidence="14" key="2">
    <citation type="submission" date="2020-09" db="EMBL/GenBank/DDBJ databases">
        <authorList>
            <person name="Sun Q."/>
            <person name="Zhou Y."/>
        </authorList>
    </citation>
    <scope>NUCLEOTIDE SEQUENCE</scope>
    <source>
        <strain evidence="14">CGMCC 1.12698</strain>
    </source>
</reference>
<keyword evidence="8 11" id="KW-0560">Oxidoreductase</keyword>
<comment type="caution">
    <text evidence="14">The sequence shown here is derived from an EMBL/GenBank/DDBJ whole genome shotgun (WGS) entry which is preliminary data.</text>
</comment>
<evidence type="ECO:0000256" key="5">
    <source>
        <dbReference type="ARBA" id="ARBA00019465"/>
    </source>
</evidence>
<dbReference type="GO" id="GO:0050661">
    <property type="term" value="F:NADP binding"/>
    <property type="evidence" value="ECO:0007669"/>
    <property type="project" value="TreeGrafter"/>
</dbReference>
<evidence type="ECO:0000256" key="11">
    <source>
        <dbReference type="RuleBase" id="RU362068"/>
    </source>
</evidence>
<evidence type="ECO:0000256" key="6">
    <source>
        <dbReference type="ARBA" id="ARBA00022655"/>
    </source>
</evidence>
<dbReference type="InterPro" id="IPR013332">
    <property type="entry name" value="KPR_N"/>
</dbReference>
<evidence type="ECO:0000256" key="8">
    <source>
        <dbReference type="ARBA" id="ARBA00023002"/>
    </source>
</evidence>
<evidence type="ECO:0000256" key="4">
    <source>
        <dbReference type="ARBA" id="ARBA00013014"/>
    </source>
</evidence>
<dbReference type="PANTHER" id="PTHR43765">
    <property type="entry name" value="2-DEHYDROPANTOATE 2-REDUCTASE-RELATED"/>
    <property type="match status" value="1"/>
</dbReference>
<gene>
    <name evidence="14" type="ORF">GCM10007140_15680</name>
</gene>
<dbReference type="Gene3D" id="1.10.1040.10">
    <property type="entry name" value="N-(1-d-carboxylethyl)-l-norvaline Dehydrogenase, domain 2"/>
    <property type="match status" value="1"/>
</dbReference>
<dbReference type="InterPro" id="IPR008927">
    <property type="entry name" value="6-PGluconate_DH-like_C_sf"/>
</dbReference>
<protein>
    <recommendedName>
        <fullName evidence="5 11">2-dehydropantoate 2-reductase</fullName>
        <ecNumber evidence="4 11">1.1.1.169</ecNumber>
    </recommendedName>
    <alternativeName>
        <fullName evidence="9 11">Ketopantoate reductase</fullName>
    </alternativeName>
</protein>
<dbReference type="RefSeq" id="WP_188387812.1">
    <property type="nucleotide sequence ID" value="NZ_BMFK01000001.1"/>
</dbReference>
<dbReference type="Pfam" id="PF02558">
    <property type="entry name" value="ApbA"/>
    <property type="match status" value="1"/>
</dbReference>
<keyword evidence="15" id="KW-1185">Reference proteome</keyword>
<dbReference type="NCBIfam" id="TIGR00745">
    <property type="entry name" value="apbA_panE"/>
    <property type="match status" value="1"/>
</dbReference>
<dbReference type="Gene3D" id="3.40.50.720">
    <property type="entry name" value="NAD(P)-binding Rossmann-like Domain"/>
    <property type="match status" value="1"/>
</dbReference>
<evidence type="ECO:0000256" key="7">
    <source>
        <dbReference type="ARBA" id="ARBA00022857"/>
    </source>
</evidence>
<dbReference type="Pfam" id="PF08546">
    <property type="entry name" value="ApbA_C"/>
    <property type="match status" value="1"/>
</dbReference>
<evidence type="ECO:0000313" key="14">
    <source>
        <dbReference type="EMBL" id="GGE66347.1"/>
    </source>
</evidence>
<comment type="function">
    <text evidence="1 11">Catalyzes the NADPH-dependent reduction of ketopantoate into pantoic acid.</text>
</comment>
<feature type="domain" description="Ketopantoate reductase N-terminal" evidence="12">
    <location>
        <begin position="3"/>
        <end position="149"/>
    </location>
</feature>
<accession>A0A917APS3</accession>
<dbReference type="SUPFAM" id="SSF51735">
    <property type="entry name" value="NAD(P)-binding Rossmann-fold domains"/>
    <property type="match status" value="1"/>
</dbReference>
<comment type="catalytic activity">
    <reaction evidence="10 11">
        <text>(R)-pantoate + NADP(+) = 2-dehydropantoate + NADPH + H(+)</text>
        <dbReference type="Rhea" id="RHEA:16233"/>
        <dbReference type="ChEBI" id="CHEBI:11561"/>
        <dbReference type="ChEBI" id="CHEBI:15378"/>
        <dbReference type="ChEBI" id="CHEBI:15980"/>
        <dbReference type="ChEBI" id="CHEBI:57783"/>
        <dbReference type="ChEBI" id="CHEBI:58349"/>
        <dbReference type="EC" id="1.1.1.169"/>
    </reaction>
</comment>
<dbReference type="AlphaFoldDB" id="A0A917APS3"/>
<name>A0A917APS3_9BACI</name>
<dbReference type="GO" id="GO:0015940">
    <property type="term" value="P:pantothenate biosynthetic process"/>
    <property type="evidence" value="ECO:0007669"/>
    <property type="project" value="UniProtKB-KW"/>
</dbReference>
<evidence type="ECO:0000259" key="12">
    <source>
        <dbReference type="Pfam" id="PF02558"/>
    </source>
</evidence>
<dbReference type="EMBL" id="BMFK01000001">
    <property type="protein sequence ID" value="GGE66347.1"/>
    <property type="molecule type" value="Genomic_DNA"/>
</dbReference>
<dbReference type="Proteomes" id="UP000605259">
    <property type="component" value="Unassembled WGS sequence"/>
</dbReference>
<dbReference type="SUPFAM" id="SSF48179">
    <property type="entry name" value="6-phosphogluconate dehydrogenase C-terminal domain-like"/>
    <property type="match status" value="1"/>
</dbReference>
<comment type="similarity">
    <text evidence="3 11">Belongs to the ketopantoate reductase family.</text>
</comment>
<evidence type="ECO:0000256" key="1">
    <source>
        <dbReference type="ARBA" id="ARBA00002919"/>
    </source>
</evidence>
<proteinExistence type="inferred from homology"/>
<sequence length="310" mass="35054">MRIGIIGAGAIGMLVGAYVKEKDIEVTFYTRREQQAKALRQKGLTCIKKKKIHHYSVDAVSLEEGLGQFVDILFVAVKQYHLSNIQEYLLKARCETIVFLQNGMGHVSFIESLPQTNIGVGIVEHGALKHDDTTVEHTGIGMMKLGTIKGDISSLAYYTHESFPVVYEDSWKEIMGKKLMVNAVINPLTALYNIENGGLLLNVDYHVVMKQLFNEVFDVIGSGEREEEWRHICMICEQTKRNRSSMLRDIDNGRQTEIDAILGYIVNEAGNKNISIPVTMCMYHSIKGLERQMNVHSDVKRKEVFQDANK</sequence>
<evidence type="ECO:0000256" key="9">
    <source>
        <dbReference type="ARBA" id="ARBA00032024"/>
    </source>
</evidence>
<evidence type="ECO:0000256" key="10">
    <source>
        <dbReference type="ARBA" id="ARBA00048793"/>
    </source>
</evidence>
<dbReference type="InterPro" id="IPR050838">
    <property type="entry name" value="Ketopantoate_reductase"/>
</dbReference>
<dbReference type="GO" id="GO:0005737">
    <property type="term" value="C:cytoplasm"/>
    <property type="evidence" value="ECO:0007669"/>
    <property type="project" value="TreeGrafter"/>
</dbReference>
<keyword evidence="6 11" id="KW-0566">Pantothenate biosynthesis</keyword>
<keyword evidence="7 11" id="KW-0521">NADP</keyword>
<dbReference type="GO" id="GO:0008677">
    <property type="term" value="F:2-dehydropantoate 2-reductase activity"/>
    <property type="evidence" value="ECO:0007669"/>
    <property type="project" value="UniProtKB-EC"/>
</dbReference>
<organism evidence="14 15">
    <name type="scientific">Priestia taiwanensis</name>
    <dbReference type="NCBI Taxonomy" id="1347902"/>
    <lineage>
        <taxon>Bacteria</taxon>
        <taxon>Bacillati</taxon>
        <taxon>Bacillota</taxon>
        <taxon>Bacilli</taxon>
        <taxon>Bacillales</taxon>
        <taxon>Bacillaceae</taxon>
        <taxon>Priestia</taxon>
    </lineage>
</organism>
<dbReference type="InterPro" id="IPR003710">
    <property type="entry name" value="ApbA"/>
</dbReference>
<evidence type="ECO:0000256" key="3">
    <source>
        <dbReference type="ARBA" id="ARBA00007870"/>
    </source>
</evidence>
<dbReference type="PANTHER" id="PTHR43765:SF2">
    <property type="entry name" value="2-DEHYDROPANTOATE 2-REDUCTASE"/>
    <property type="match status" value="1"/>
</dbReference>
<evidence type="ECO:0000259" key="13">
    <source>
        <dbReference type="Pfam" id="PF08546"/>
    </source>
</evidence>
<evidence type="ECO:0000313" key="15">
    <source>
        <dbReference type="Proteomes" id="UP000605259"/>
    </source>
</evidence>
<reference evidence="14" key="1">
    <citation type="journal article" date="2014" name="Int. J. Syst. Evol. Microbiol.">
        <title>Complete genome sequence of Corynebacterium casei LMG S-19264T (=DSM 44701T), isolated from a smear-ripened cheese.</title>
        <authorList>
            <consortium name="US DOE Joint Genome Institute (JGI-PGF)"/>
            <person name="Walter F."/>
            <person name="Albersmeier A."/>
            <person name="Kalinowski J."/>
            <person name="Ruckert C."/>
        </authorList>
    </citation>
    <scope>NUCLEOTIDE SEQUENCE</scope>
    <source>
        <strain evidence="14">CGMCC 1.12698</strain>
    </source>
</reference>
<evidence type="ECO:0000256" key="2">
    <source>
        <dbReference type="ARBA" id="ARBA00004994"/>
    </source>
</evidence>
<dbReference type="InterPro" id="IPR013752">
    <property type="entry name" value="KPA_reductase"/>
</dbReference>